<dbReference type="NCBIfam" id="TIGR01188">
    <property type="entry name" value="drrA"/>
    <property type="match status" value="1"/>
</dbReference>
<keyword evidence="5 11" id="KW-0067">ATP-binding</keyword>
<dbReference type="GO" id="GO:0016887">
    <property type="term" value="F:ATP hydrolysis activity"/>
    <property type="evidence" value="ECO:0007669"/>
    <property type="project" value="InterPro"/>
</dbReference>
<evidence type="ECO:0000256" key="7">
    <source>
        <dbReference type="ARBA" id="ARBA00023136"/>
    </source>
</evidence>
<dbReference type="InterPro" id="IPR027417">
    <property type="entry name" value="P-loop_NTPase"/>
</dbReference>
<dbReference type="GO" id="GO:0005524">
    <property type="term" value="F:ATP binding"/>
    <property type="evidence" value="ECO:0007669"/>
    <property type="project" value="UniProtKB-KW"/>
</dbReference>
<dbReference type="InterPro" id="IPR003593">
    <property type="entry name" value="AAA+_ATPase"/>
</dbReference>
<sequence length="318" mass="33230">MLVEATGLCKSFGDTRVLDGVDLSAAEGEVLALLGPNGAGKTTTVRILTTLLRPDAGAVRIAGVDALRHPAQARAALSLTGQSVAVDERQTGRENLVMVGRLAHLGRRVARARAGELLDRFGLGGAADRFVATYSGGMRRRLDLAMSLVGRPLVLFLDEPTTGLDPASRATMWAAIGELVDTGTTIVLTTQYLEEADRLASRVVLVDGGRVTASGTPDQLKARVGGDRLEVRLTDARDLTRAAAAVPGAVVDPGRRLLTLPTDGTAAHLHTVLDRLRDAGLPVERVAAARPTLDDAFLVLTGTPPASPARDDAVPVPA</sequence>
<dbReference type="InterPro" id="IPR050763">
    <property type="entry name" value="ABC_transporter_ATP-binding"/>
</dbReference>
<dbReference type="GO" id="GO:0046677">
    <property type="term" value="P:response to antibiotic"/>
    <property type="evidence" value="ECO:0007669"/>
    <property type="project" value="UniProtKB-KW"/>
</dbReference>
<keyword evidence="8" id="KW-0046">Antibiotic resistance</keyword>
<organism evidence="11 12">
    <name type="scientific">Geodermatophilus normandii</name>
    <dbReference type="NCBI Taxonomy" id="1137989"/>
    <lineage>
        <taxon>Bacteria</taxon>
        <taxon>Bacillati</taxon>
        <taxon>Actinomycetota</taxon>
        <taxon>Actinomycetes</taxon>
        <taxon>Geodermatophilales</taxon>
        <taxon>Geodermatophilaceae</taxon>
        <taxon>Geodermatophilus</taxon>
    </lineage>
</organism>
<evidence type="ECO:0000313" key="11">
    <source>
        <dbReference type="EMBL" id="PWW24330.1"/>
    </source>
</evidence>
<evidence type="ECO:0000256" key="3">
    <source>
        <dbReference type="ARBA" id="ARBA00022475"/>
    </source>
</evidence>
<protein>
    <submittedName>
        <fullName evidence="11">ABC-2 type transport system ATP-binding protein</fullName>
    </submittedName>
</protein>
<reference evidence="12" key="1">
    <citation type="submission" date="2018-05" db="EMBL/GenBank/DDBJ databases">
        <authorList>
            <person name="Klenk H.-P."/>
            <person name="Huntemann M."/>
            <person name="Clum A."/>
            <person name="Pillay M."/>
            <person name="Palaniappan K."/>
            <person name="Varghese N."/>
            <person name="Mikhailova N."/>
            <person name="Stamatis D."/>
            <person name="Reddy T."/>
            <person name="Daum C."/>
            <person name="Shapiro N."/>
            <person name="Ivanova N."/>
            <person name="Kyrpides N."/>
            <person name="Woyke T."/>
        </authorList>
    </citation>
    <scope>NUCLEOTIDE SEQUENCE [LARGE SCALE GENOMIC DNA]</scope>
    <source>
        <strain evidence="12">DSM 45417</strain>
    </source>
</reference>
<keyword evidence="3" id="KW-1003">Cell membrane</keyword>
<dbReference type="GO" id="GO:0043215">
    <property type="term" value="P:daunorubicin transport"/>
    <property type="evidence" value="ECO:0007669"/>
    <property type="project" value="InterPro"/>
</dbReference>
<dbReference type="RefSeq" id="WP_110006537.1">
    <property type="nucleotide sequence ID" value="NZ_QGTX01000001.1"/>
</dbReference>
<keyword evidence="4" id="KW-0547">Nucleotide-binding</keyword>
<comment type="subcellular location">
    <subcellularLocation>
        <location evidence="1">Cell membrane</location>
        <topology evidence="1">Peripheral membrane protein</topology>
        <orientation evidence="1">Cytoplasmic side</orientation>
    </subcellularLocation>
</comment>
<name>A0A317QRJ3_9ACTN</name>
<dbReference type="PROSITE" id="PS50893">
    <property type="entry name" value="ABC_TRANSPORTER_2"/>
    <property type="match status" value="1"/>
</dbReference>
<keyword evidence="12" id="KW-1185">Reference proteome</keyword>
<evidence type="ECO:0000256" key="5">
    <source>
        <dbReference type="ARBA" id="ARBA00022840"/>
    </source>
</evidence>
<evidence type="ECO:0000256" key="6">
    <source>
        <dbReference type="ARBA" id="ARBA00022967"/>
    </source>
</evidence>
<dbReference type="GO" id="GO:1900753">
    <property type="term" value="P:doxorubicin transport"/>
    <property type="evidence" value="ECO:0007669"/>
    <property type="project" value="InterPro"/>
</dbReference>
<proteinExistence type="inferred from homology"/>
<comment type="caution">
    <text evidence="11">The sequence shown here is derived from an EMBL/GenBank/DDBJ whole genome shotgun (WGS) entry which is preliminary data.</text>
</comment>
<dbReference type="SMART" id="SM00382">
    <property type="entry name" value="AAA"/>
    <property type="match status" value="1"/>
</dbReference>
<dbReference type="InterPro" id="IPR003439">
    <property type="entry name" value="ABC_transporter-like_ATP-bd"/>
</dbReference>
<dbReference type="InterPro" id="IPR025302">
    <property type="entry name" value="DrrA1/2-like_C"/>
</dbReference>
<dbReference type="PANTHER" id="PTHR42711:SF19">
    <property type="entry name" value="DOXORUBICIN RESISTANCE ATP-BINDING PROTEIN DRRA"/>
    <property type="match status" value="1"/>
</dbReference>
<dbReference type="PROSITE" id="PS00211">
    <property type="entry name" value="ABC_TRANSPORTER_1"/>
    <property type="match status" value="1"/>
</dbReference>
<dbReference type="Pfam" id="PF13732">
    <property type="entry name" value="DrrA1-3_C"/>
    <property type="match status" value="1"/>
</dbReference>
<evidence type="ECO:0000256" key="1">
    <source>
        <dbReference type="ARBA" id="ARBA00004413"/>
    </source>
</evidence>
<feature type="domain" description="ABC transporter" evidence="10">
    <location>
        <begin position="3"/>
        <end position="233"/>
    </location>
</feature>
<dbReference type="Proteomes" id="UP000246661">
    <property type="component" value="Unassembled WGS sequence"/>
</dbReference>
<dbReference type="AlphaFoldDB" id="A0A317QRJ3"/>
<dbReference type="EMBL" id="QGTX01000001">
    <property type="protein sequence ID" value="PWW24330.1"/>
    <property type="molecule type" value="Genomic_DNA"/>
</dbReference>
<evidence type="ECO:0000313" key="12">
    <source>
        <dbReference type="Proteomes" id="UP000246661"/>
    </source>
</evidence>
<evidence type="ECO:0000256" key="2">
    <source>
        <dbReference type="ARBA" id="ARBA00022448"/>
    </source>
</evidence>
<dbReference type="PANTHER" id="PTHR42711">
    <property type="entry name" value="ABC TRANSPORTER ATP-BINDING PROTEIN"/>
    <property type="match status" value="1"/>
</dbReference>
<dbReference type="Pfam" id="PF00005">
    <property type="entry name" value="ABC_tran"/>
    <property type="match status" value="1"/>
</dbReference>
<evidence type="ECO:0000259" key="10">
    <source>
        <dbReference type="PROSITE" id="PS50893"/>
    </source>
</evidence>
<dbReference type="OrthoDB" id="9804819at2"/>
<dbReference type="InterPro" id="IPR005894">
    <property type="entry name" value="DrrA"/>
</dbReference>
<dbReference type="InterPro" id="IPR017871">
    <property type="entry name" value="ABC_transporter-like_CS"/>
</dbReference>
<evidence type="ECO:0000256" key="9">
    <source>
        <dbReference type="ARBA" id="ARBA00049985"/>
    </source>
</evidence>
<accession>A0A317QRJ3</accession>
<comment type="similarity">
    <text evidence="9">Belongs to the ABC transporter superfamily. Drug exporter-1 (DrugE1) (TC 3.A.1.105) family.</text>
</comment>
<dbReference type="Gene3D" id="3.40.50.300">
    <property type="entry name" value="P-loop containing nucleotide triphosphate hydrolases"/>
    <property type="match status" value="1"/>
</dbReference>
<dbReference type="SUPFAM" id="SSF52540">
    <property type="entry name" value="P-loop containing nucleoside triphosphate hydrolases"/>
    <property type="match status" value="1"/>
</dbReference>
<keyword evidence="2" id="KW-0813">Transport</keyword>
<dbReference type="GO" id="GO:0005886">
    <property type="term" value="C:plasma membrane"/>
    <property type="evidence" value="ECO:0007669"/>
    <property type="project" value="UniProtKB-SubCell"/>
</dbReference>
<evidence type="ECO:0000256" key="4">
    <source>
        <dbReference type="ARBA" id="ARBA00022741"/>
    </source>
</evidence>
<keyword evidence="6" id="KW-1278">Translocase</keyword>
<gene>
    <name evidence="11" type="ORF">JD79_03509</name>
</gene>
<evidence type="ECO:0000256" key="8">
    <source>
        <dbReference type="ARBA" id="ARBA00023251"/>
    </source>
</evidence>
<keyword evidence="7" id="KW-0472">Membrane</keyword>